<dbReference type="InterPro" id="IPR050749">
    <property type="entry name" value="Glycosyl_Hydrolase_47"/>
</dbReference>
<feature type="non-terminal residue" evidence="10">
    <location>
        <position position="391"/>
    </location>
</feature>
<dbReference type="InterPro" id="IPR036026">
    <property type="entry name" value="Seven-hairpin_glycosidases"/>
</dbReference>
<keyword evidence="8" id="KW-0326">Glycosidase</keyword>
<dbReference type="GO" id="GO:0004571">
    <property type="term" value="F:mannosyl-oligosaccharide 1,2-alpha-mannosidase activity"/>
    <property type="evidence" value="ECO:0007669"/>
    <property type="project" value="InterPro"/>
</dbReference>
<dbReference type="GO" id="GO:0036503">
    <property type="term" value="P:ERAD pathway"/>
    <property type="evidence" value="ECO:0007669"/>
    <property type="project" value="UniProtKB-ARBA"/>
</dbReference>
<dbReference type="Pfam" id="PF01532">
    <property type="entry name" value="Glyco_hydro_47"/>
    <property type="match status" value="1"/>
</dbReference>
<evidence type="ECO:0000256" key="2">
    <source>
        <dbReference type="ARBA" id="ARBA00004922"/>
    </source>
</evidence>
<evidence type="ECO:0000256" key="8">
    <source>
        <dbReference type="RuleBase" id="RU361193"/>
    </source>
</evidence>
<evidence type="ECO:0000256" key="9">
    <source>
        <dbReference type="SAM" id="MobiDB-lite"/>
    </source>
</evidence>
<dbReference type="GO" id="GO:0005783">
    <property type="term" value="C:endoplasmic reticulum"/>
    <property type="evidence" value="ECO:0007669"/>
    <property type="project" value="TreeGrafter"/>
</dbReference>
<comment type="caution">
    <text evidence="10">The sequence shown here is derived from an EMBL/GenBank/DDBJ whole genome shotgun (WGS) entry which is preliminary data.</text>
</comment>
<dbReference type="AlphaFoldDB" id="A0A8T9BTE8"/>
<evidence type="ECO:0000313" key="11">
    <source>
        <dbReference type="Proteomes" id="UP000469558"/>
    </source>
</evidence>
<dbReference type="EC" id="3.2.1.-" evidence="8"/>
<dbReference type="GO" id="GO:0016020">
    <property type="term" value="C:membrane"/>
    <property type="evidence" value="ECO:0007669"/>
    <property type="project" value="InterPro"/>
</dbReference>
<comment type="cofactor">
    <cofactor evidence="1 6">
        <name>Ca(2+)</name>
        <dbReference type="ChEBI" id="CHEBI:29108"/>
    </cofactor>
</comment>
<dbReference type="Gene3D" id="1.50.10.10">
    <property type="match status" value="1"/>
</dbReference>
<keyword evidence="4 8" id="KW-0378">Hydrolase</keyword>
<evidence type="ECO:0000256" key="1">
    <source>
        <dbReference type="ARBA" id="ARBA00001913"/>
    </source>
</evidence>
<dbReference type="PRINTS" id="PR00747">
    <property type="entry name" value="GLYHDRLASE47"/>
</dbReference>
<proteinExistence type="inferred from homology"/>
<evidence type="ECO:0000256" key="4">
    <source>
        <dbReference type="ARBA" id="ARBA00022801"/>
    </source>
</evidence>
<keyword evidence="6" id="KW-0106">Calcium</keyword>
<evidence type="ECO:0000256" key="5">
    <source>
        <dbReference type="ARBA" id="ARBA00023157"/>
    </source>
</evidence>
<comment type="similarity">
    <text evidence="3 8">Belongs to the glycosyl hydrolase 47 family.</text>
</comment>
<dbReference type="Proteomes" id="UP000469558">
    <property type="component" value="Unassembled WGS sequence"/>
</dbReference>
<gene>
    <name evidence="10" type="primary">MAN1A2</name>
    <name evidence="10" type="ORF">LSUE1_G008257</name>
</gene>
<dbReference type="GO" id="GO:0005975">
    <property type="term" value="P:carbohydrate metabolic process"/>
    <property type="evidence" value="ECO:0007669"/>
    <property type="project" value="InterPro"/>
</dbReference>
<feature type="disulfide bond" evidence="7">
    <location>
        <begin position="191"/>
        <end position="220"/>
    </location>
</feature>
<evidence type="ECO:0000256" key="6">
    <source>
        <dbReference type="PIRSR" id="PIRSR601382-2"/>
    </source>
</evidence>
<dbReference type="InterPro" id="IPR012341">
    <property type="entry name" value="6hp_glycosidase-like_sf"/>
</dbReference>
<keyword evidence="6" id="KW-0479">Metal-binding</keyword>
<keyword evidence="11" id="KW-1185">Reference proteome</keyword>
<reference evidence="10 11" key="1">
    <citation type="submission" date="2018-05" db="EMBL/GenBank/DDBJ databases">
        <title>Genome sequencing and assembly of the regulated plant pathogen Lachnellula willkommii and related sister species for the development of diagnostic species identification markers.</title>
        <authorList>
            <person name="Giroux E."/>
            <person name="Bilodeau G."/>
        </authorList>
    </citation>
    <scope>NUCLEOTIDE SEQUENCE [LARGE SCALE GENOMIC DNA]</scope>
    <source>
        <strain evidence="10 11">CBS 268.59</strain>
    </source>
</reference>
<feature type="region of interest" description="Disordered" evidence="9">
    <location>
        <begin position="248"/>
        <end position="270"/>
    </location>
</feature>
<protein>
    <recommendedName>
        <fullName evidence="8">alpha-1,2-Mannosidase</fullName>
        <ecNumber evidence="8">3.2.1.-</ecNumber>
    </recommendedName>
</protein>
<dbReference type="OrthoDB" id="8118055at2759"/>
<sequence length="391" mass="43951">RSKYAILGKKAKEVGEVLYAAFDTPNRMPMMRWKGERTLNGELQEASEEALVSEIGSLSLEFTRLSQVTGNPKFFDAIQRIIDTFETQQNMTKLPGLWPTIVNARDENFTSDSNFAIANSFYESLPEQYMLLGGRSQQSRKMYEKAIETAKKDLFFRPITKENKHVLIPGTARANSPNNLELIPEVQHAACSVGGMMGIGSKIFNKPADLETARRLVDGCVLSYKTMPNGLMPEVFHAVPCQNASSCEWDDGNGKQEPASKRQGVHGKNFNKTIAGPGLLKGFTDIQDKRYSLRPEAIESIFILYRITGDEKLREDAWDIFRAIEKHARSDIGYAALGDITTLPPTKTDSMPPFWTAETLKYFYLIFSEPDLVSLDDYVFNTAAHPLKRPK</sequence>
<comment type="pathway">
    <text evidence="2">Protein modification; protein glycosylation.</text>
</comment>
<dbReference type="EMBL" id="QGMK01002170">
    <property type="protein sequence ID" value="TVY60699.1"/>
    <property type="molecule type" value="Genomic_DNA"/>
</dbReference>
<evidence type="ECO:0000256" key="7">
    <source>
        <dbReference type="PIRSR" id="PIRSR601382-3"/>
    </source>
</evidence>
<keyword evidence="5 7" id="KW-1015">Disulfide bond</keyword>
<evidence type="ECO:0000256" key="3">
    <source>
        <dbReference type="ARBA" id="ARBA00007658"/>
    </source>
</evidence>
<organism evidence="10 11">
    <name type="scientific">Lachnellula suecica</name>
    <dbReference type="NCBI Taxonomy" id="602035"/>
    <lineage>
        <taxon>Eukaryota</taxon>
        <taxon>Fungi</taxon>
        <taxon>Dikarya</taxon>
        <taxon>Ascomycota</taxon>
        <taxon>Pezizomycotina</taxon>
        <taxon>Leotiomycetes</taxon>
        <taxon>Helotiales</taxon>
        <taxon>Lachnaceae</taxon>
        <taxon>Lachnellula</taxon>
    </lineage>
</organism>
<name>A0A8T9BTE8_9HELO</name>
<accession>A0A8T9BTE8</accession>
<evidence type="ECO:0000313" key="10">
    <source>
        <dbReference type="EMBL" id="TVY60699.1"/>
    </source>
</evidence>
<dbReference type="PANTHER" id="PTHR11742">
    <property type="entry name" value="MANNOSYL-OLIGOSACCHARIDE ALPHA-1,2-MANNOSIDASE-RELATED"/>
    <property type="match status" value="1"/>
</dbReference>
<dbReference type="InterPro" id="IPR001382">
    <property type="entry name" value="Glyco_hydro_47"/>
</dbReference>
<dbReference type="PANTHER" id="PTHR11742:SF49">
    <property type="entry name" value="ALPHA-1,2-MANNOSIDASE"/>
    <property type="match status" value="1"/>
</dbReference>
<dbReference type="GO" id="GO:0005509">
    <property type="term" value="F:calcium ion binding"/>
    <property type="evidence" value="ECO:0007669"/>
    <property type="project" value="InterPro"/>
</dbReference>
<feature type="binding site" evidence="6">
    <location>
        <position position="382"/>
    </location>
    <ligand>
        <name>Ca(2+)</name>
        <dbReference type="ChEBI" id="CHEBI:29108"/>
    </ligand>
</feature>
<dbReference type="SUPFAM" id="SSF48225">
    <property type="entry name" value="Seven-hairpin glycosidases"/>
    <property type="match status" value="1"/>
</dbReference>